<keyword evidence="2" id="KW-0408">Iron</keyword>
<dbReference type="HAMAP" id="MF_00163">
    <property type="entry name" value="Pep_deformylase"/>
    <property type="match status" value="1"/>
</dbReference>
<dbReference type="SUPFAM" id="SSF56420">
    <property type="entry name" value="Peptide deformylase"/>
    <property type="match status" value="1"/>
</dbReference>
<dbReference type="NCBIfam" id="TIGR00079">
    <property type="entry name" value="pept_deformyl"/>
    <property type="match status" value="1"/>
</dbReference>
<name>A0A7H0LNH4_9SPHN</name>
<dbReference type="Gene3D" id="3.90.45.10">
    <property type="entry name" value="Peptide deformylase"/>
    <property type="match status" value="1"/>
</dbReference>
<dbReference type="EC" id="3.5.1.88" evidence="2"/>
<dbReference type="GO" id="GO:0042586">
    <property type="term" value="F:peptide deformylase activity"/>
    <property type="evidence" value="ECO:0007669"/>
    <property type="project" value="UniProtKB-UniRule"/>
</dbReference>
<dbReference type="KEGG" id="spap:H3Z74_08785"/>
<keyword evidence="2" id="KW-0479">Metal-binding</keyword>
<comment type="similarity">
    <text evidence="1 2">Belongs to the polypeptide deformylase family.</text>
</comment>
<proteinExistence type="inferred from homology"/>
<sequence>MAILEILEVPHPGLRAVAKPVAAVDDSIRAIVSDMFDTMYDARGIGLAATQVAIEQRIVVIDLQEPESDEKDAKPVRVPHVFINPEIVSVSDEIASYTEGCLSIPEQYAEVERPARCTIKWLDGDGKAHGQEFDGLMATAIQHEIDHLNGVLFIDHISRLKRDMVLKKLAKARKAA</sequence>
<dbReference type="CDD" id="cd00487">
    <property type="entry name" value="Pep_deformylase"/>
    <property type="match status" value="1"/>
</dbReference>
<comment type="catalytic activity">
    <reaction evidence="2">
        <text>N-terminal N-formyl-L-methionyl-[peptide] + H2O = N-terminal L-methionyl-[peptide] + formate</text>
        <dbReference type="Rhea" id="RHEA:24420"/>
        <dbReference type="Rhea" id="RHEA-COMP:10639"/>
        <dbReference type="Rhea" id="RHEA-COMP:10640"/>
        <dbReference type="ChEBI" id="CHEBI:15377"/>
        <dbReference type="ChEBI" id="CHEBI:15740"/>
        <dbReference type="ChEBI" id="CHEBI:49298"/>
        <dbReference type="ChEBI" id="CHEBI:64731"/>
        <dbReference type="EC" id="3.5.1.88"/>
    </reaction>
</comment>
<evidence type="ECO:0000256" key="1">
    <source>
        <dbReference type="ARBA" id="ARBA00010759"/>
    </source>
</evidence>
<evidence type="ECO:0000313" key="3">
    <source>
        <dbReference type="EMBL" id="QNQ11227.1"/>
    </source>
</evidence>
<feature type="binding site" evidence="2">
    <location>
        <position position="101"/>
    </location>
    <ligand>
        <name>Fe cation</name>
        <dbReference type="ChEBI" id="CHEBI:24875"/>
    </ligand>
</feature>
<dbReference type="Proteomes" id="UP000516148">
    <property type="component" value="Chromosome"/>
</dbReference>
<dbReference type="EMBL" id="CP061038">
    <property type="protein sequence ID" value="QNQ11227.1"/>
    <property type="molecule type" value="Genomic_DNA"/>
</dbReference>
<keyword evidence="2 3" id="KW-0378">Hydrolase</keyword>
<keyword evidence="4" id="KW-1185">Reference proteome</keyword>
<protein>
    <recommendedName>
        <fullName evidence="2">Peptide deformylase</fullName>
        <shortName evidence="2">PDF</shortName>
        <ecNumber evidence="2">3.5.1.88</ecNumber>
    </recommendedName>
    <alternativeName>
        <fullName evidence="2">Polypeptide deformylase</fullName>
    </alternativeName>
</protein>
<feature type="binding site" evidence="2">
    <location>
        <position position="147"/>
    </location>
    <ligand>
        <name>Fe cation</name>
        <dbReference type="ChEBI" id="CHEBI:24875"/>
    </ligand>
</feature>
<feature type="binding site" evidence="2">
    <location>
        <position position="143"/>
    </location>
    <ligand>
        <name>Fe cation</name>
        <dbReference type="ChEBI" id="CHEBI:24875"/>
    </ligand>
</feature>
<dbReference type="PANTHER" id="PTHR10458:SF22">
    <property type="entry name" value="PEPTIDE DEFORMYLASE"/>
    <property type="match status" value="1"/>
</dbReference>
<organism evidence="3 4">
    <name type="scientific">Sphingomonas alpina</name>
    <dbReference type="NCBI Taxonomy" id="653931"/>
    <lineage>
        <taxon>Bacteria</taxon>
        <taxon>Pseudomonadati</taxon>
        <taxon>Pseudomonadota</taxon>
        <taxon>Alphaproteobacteria</taxon>
        <taxon>Sphingomonadales</taxon>
        <taxon>Sphingomonadaceae</taxon>
        <taxon>Sphingomonas</taxon>
    </lineage>
</organism>
<evidence type="ECO:0000313" key="4">
    <source>
        <dbReference type="Proteomes" id="UP000516148"/>
    </source>
</evidence>
<dbReference type="PRINTS" id="PR01576">
    <property type="entry name" value="PDEFORMYLASE"/>
</dbReference>
<dbReference type="NCBIfam" id="NF001159">
    <property type="entry name" value="PRK00150.1-3"/>
    <property type="match status" value="1"/>
</dbReference>
<dbReference type="Pfam" id="PF01327">
    <property type="entry name" value="Pep_deformylase"/>
    <property type="match status" value="1"/>
</dbReference>
<comment type="cofactor">
    <cofactor evidence="2">
        <name>Fe(2+)</name>
        <dbReference type="ChEBI" id="CHEBI:29033"/>
    </cofactor>
    <text evidence="2">Binds 1 Fe(2+) ion.</text>
</comment>
<dbReference type="GO" id="GO:0006412">
    <property type="term" value="P:translation"/>
    <property type="evidence" value="ECO:0007669"/>
    <property type="project" value="UniProtKB-UniRule"/>
</dbReference>
<keyword evidence="2" id="KW-0648">Protein biosynthesis</keyword>
<comment type="function">
    <text evidence="2">Removes the formyl group from the N-terminal Met of newly synthesized proteins. Requires at least a dipeptide for an efficient rate of reaction. N-terminal L-methionine is a prerequisite for activity but the enzyme has broad specificity at other positions.</text>
</comment>
<accession>A0A7H0LNH4</accession>
<dbReference type="PIRSF" id="PIRSF004749">
    <property type="entry name" value="Pep_def"/>
    <property type="match status" value="1"/>
</dbReference>
<dbReference type="InterPro" id="IPR036821">
    <property type="entry name" value="Peptide_deformylase_sf"/>
</dbReference>
<evidence type="ECO:0000256" key="2">
    <source>
        <dbReference type="HAMAP-Rule" id="MF_00163"/>
    </source>
</evidence>
<dbReference type="RefSeq" id="WP_187763511.1">
    <property type="nucleotide sequence ID" value="NZ_CP061038.1"/>
</dbReference>
<gene>
    <name evidence="2" type="primary">def</name>
    <name evidence="3" type="ORF">H3Z74_08785</name>
</gene>
<reference evidence="3 4" key="1">
    <citation type="submission" date="2020-09" db="EMBL/GenBank/DDBJ databases">
        <title>Sphingomonas sp., a new species isolated from pork steak.</title>
        <authorList>
            <person name="Heidler von Heilborn D."/>
        </authorList>
    </citation>
    <scope>NUCLEOTIDE SEQUENCE [LARGE SCALE GENOMIC DNA]</scope>
    <source>
        <strain evidence="4">S8-3T</strain>
    </source>
</reference>
<dbReference type="InterPro" id="IPR023635">
    <property type="entry name" value="Peptide_deformylase"/>
</dbReference>
<dbReference type="AlphaFoldDB" id="A0A7H0LNH4"/>
<dbReference type="GO" id="GO:0046872">
    <property type="term" value="F:metal ion binding"/>
    <property type="evidence" value="ECO:0007669"/>
    <property type="project" value="UniProtKB-KW"/>
</dbReference>
<dbReference type="PANTHER" id="PTHR10458">
    <property type="entry name" value="PEPTIDE DEFORMYLASE"/>
    <property type="match status" value="1"/>
</dbReference>
<feature type="active site" evidence="2">
    <location>
        <position position="144"/>
    </location>
</feature>